<evidence type="ECO:0000313" key="2">
    <source>
        <dbReference type="Proteomes" id="UP000284177"/>
    </source>
</evidence>
<keyword evidence="2" id="KW-1185">Reference proteome</keyword>
<dbReference type="InterPro" id="IPR041492">
    <property type="entry name" value="HAD_2"/>
</dbReference>
<dbReference type="Proteomes" id="UP000284177">
    <property type="component" value="Unassembled WGS sequence"/>
</dbReference>
<name>A0A419SXY4_9FIRM</name>
<dbReference type="GO" id="GO:0005829">
    <property type="term" value="C:cytosol"/>
    <property type="evidence" value="ECO:0007669"/>
    <property type="project" value="TreeGrafter"/>
</dbReference>
<dbReference type="Gene3D" id="1.10.150.240">
    <property type="entry name" value="Putative phosphatase, domain 2"/>
    <property type="match status" value="1"/>
</dbReference>
<dbReference type="InterPro" id="IPR023198">
    <property type="entry name" value="PGP-like_dom2"/>
</dbReference>
<protein>
    <recommendedName>
        <fullName evidence="3">Haloacid dehalogenase</fullName>
    </recommendedName>
</protein>
<dbReference type="PROSITE" id="PS01228">
    <property type="entry name" value="COF_1"/>
    <property type="match status" value="1"/>
</dbReference>
<sequence length="209" mass="24446">MFKYIIWDFDGTLYNTYPGLARSYLAVLKDKYGLDFEYKKVFNWCKESLSTCAKNLAKELNIDKDELRSNFTKYYKEKGAPVEEPPFHGAREICKKIIDNGRANLILTHRDYDTLIRLLEKYNMRGYFIELVTSTDNFPRKPDPSSLNYLLEKYKVSKDEALLVGDRDLDIQAARNAGIKSCYFDPNGNKHPNSDYQIKSLFELEKIIF</sequence>
<dbReference type="NCBIfam" id="TIGR01549">
    <property type="entry name" value="HAD-SF-IA-v1"/>
    <property type="match status" value="1"/>
</dbReference>
<dbReference type="OrthoDB" id="9797743at2"/>
<dbReference type="InterPro" id="IPR036412">
    <property type="entry name" value="HAD-like_sf"/>
</dbReference>
<dbReference type="RefSeq" id="WP_120170228.1">
    <property type="nucleotide sequence ID" value="NZ_MCIB01000036.1"/>
</dbReference>
<dbReference type="InterPro" id="IPR050155">
    <property type="entry name" value="HAD-like_hydrolase_sf"/>
</dbReference>
<organism evidence="1 2">
    <name type="scientific">Thermohalobacter berrensis</name>
    <dbReference type="NCBI Taxonomy" id="99594"/>
    <lineage>
        <taxon>Bacteria</taxon>
        <taxon>Bacillati</taxon>
        <taxon>Bacillota</taxon>
        <taxon>Tissierellia</taxon>
        <taxon>Tissierellales</taxon>
        <taxon>Thermohalobacteraceae</taxon>
        <taxon>Thermohalobacter</taxon>
    </lineage>
</organism>
<comment type="caution">
    <text evidence="1">The sequence shown here is derived from an EMBL/GenBank/DDBJ whole genome shotgun (WGS) entry which is preliminary data.</text>
</comment>
<reference evidence="1 2" key="1">
    <citation type="submission" date="2016-08" db="EMBL/GenBank/DDBJ databases">
        <title>Novel Firmicutes and Novel Genomes.</title>
        <authorList>
            <person name="Poppleton D.I."/>
            <person name="Gribaldo S."/>
        </authorList>
    </citation>
    <scope>NUCLEOTIDE SEQUENCE [LARGE SCALE GENOMIC DNA]</scope>
    <source>
        <strain evidence="1 2">CTT3</strain>
    </source>
</reference>
<dbReference type="PANTHER" id="PTHR43434:SF25">
    <property type="entry name" value="PHOSPHOGLYCOLATE PHOSPHATASE"/>
    <property type="match status" value="1"/>
</dbReference>
<dbReference type="SFLD" id="SFLDG01129">
    <property type="entry name" value="C1.5:_HAD__Beta-PGM__Phosphata"/>
    <property type="match status" value="1"/>
</dbReference>
<dbReference type="InterPro" id="IPR006439">
    <property type="entry name" value="HAD-SF_hydro_IA"/>
</dbReference>
<dbReference type="GO" id="GO:0008967">
    <property type="term" value="F:phosphoglycolate phosphatase activity"/>
    <property type="evidence" value="ECO:0007669"/>
    <property type="project" value="TreeGrafter"/>
</dbReference>
<dbReference type="EMBL" id="MCIB01000036">
    <property type="protein sequence ID" value="RKD30019.1"/>
    <property type="molecule type" value="Genomic_DNA"/>
</dbReference>
<evidence type="ECO:0008006" key="3">
    <source>
        <dbReference type="Google" id="ProtNLM"/>
    </source>
</evidence>
<gene>
    <name evidence="1" type="ORF">BET03_04760</name>
</gene>
<accession>A0A419SXY4</accession>
<evidence type="ECO:0000313" key="1">
    <source>
        <dbReference type="EMBL" id="RKD30019.1"/>
    </source>
</evidence>
<dbReference type="InterPro" id="IPR023214">
    <property type="entry name" value="HAD_sf"/>
</dbReference>
<dbReference type="SUPFAM" id="SSF56784">
    <property type="entry name" value="HAD-like"/>
    <property type="match status" value="1"/>
</dbReference>
<dbReference type="PANTHER" id="PTHR43434">
    <property type="entry name" value="PHOSPHOGLYCOLATE PHOSPHATASE"/>
    <property type="match status" value="1"/>
</dbReference>
<dbReference type="SFLD" id="SFLDS00003">
    <property type="entry name" value="Haloacid_Dehalogenase"/>
    <property type="match status" value="1"/>
</dbReference>
<dbReference type="Gene3D" id="3.40.50.1000">
    <property type="entry name" value="HAD superfamily/HAD-like"/>
    <property type="match status" value="1"/>
</dbReference>
<dbReference type="Pfam" id="PF13419">
    <property type="entry name" value="HAD_2"/>
    <property type="match status" value="1"/>
</dbReference>
<proteinExistence type="predicted"/>
<dbReference type="AlphaFoldDB" id="A0A419SXY4"/>
<dbReference type="GO" id="GO:0006281">
    <property type="term" value="P:DNA repair"/>
    <property type="evidence" value="ECO:0007669"/>
    <property type="project" value="TreeGrafter"/>
</dbReference>